<feature type="domain" description="HTH cro/C1-type" evidence="4">
    <location>
        <begin position="33"/>
        <end position="87"/>
    </location>
</feature>
<dbReference type="AlphaFoldDB" id="A0A847J0F8"/>
<comment type="caution">
    <text evidence="5">The sequence shown here is derived from an EMBL/GenBank/DDBJ whole genome shotgun (WGS) entry which is preliminary data.</text>
</comment>
<evidence type="ECO:0000313" key="5">
    <source>
        <dbReference type="EMBL" id="NLH34456.1"/>
    </source>
</evidence>
<dbReference type="PANTHER" id="PTHR40661">
    <property type="match status" value="1"/>
</dbReference>
<proteinExistence type="predicted"/>
<dbReference type="InterPro" id="IPR015927">
    <property type="entry name" value="Peptidase_S24_S26A/B/C"/>
</dbReference>
<dbReference type="EMBL" id="JAAYVO010000005">
    <property type="protein sequence ID" value="NLH34456.1"/>
    <property type="molecule type" value="Genomic_DNA"/>
</dbReference>
<dbReference type="SMART" id="SM00530">
    <property type="entry name" value="HTH_XRE"/>
    <property type="match status" value="1"/>
</dbReference>
<dbReference type="InterPro" id="IPR001387">
    <property type="entry name" value="Cro/C1-type_HTH"/>
</dbReference>
<dbReference type="InterPro" id="IPR036286">
    <property type="entry name" value="LexA/Signal_pep-like_sf"/>
</dbReference>
<evidence type="ECO:0000256" key="3">
    <source>
        <dbReference type="ARBA" id="ARBA00023163"/>
    </source>
</evidence>
<dbReference type="Gene3D" id="2.10.109.10">
    <property type="entry name" value="Umud Fragment, subunit A"/>
    <property type="match status" value="1"/>
</dbReference>
<dbReference type="PROSITE" id="PS50943">
    <property type="entry name" value="HTH_CROC1"/>
    <property type="match status" value="1"/>
</dbReference>
<dbReference type="CDD" id="cd00093">
    <property type="entry name" value="HTH_XRE"/>
    <property type="match status" value="1"/>
</dbReference>
<dbReference type="Pfam" id="PF00717">
    <property type="entry name" value="Peptidase_S24"/>
    <property type="match status" value="1"/>
</dbReference>
<dbReference type="Pfam" id="PF01381">
    <property type="entry name" value="HTH_3"/>
    <property type="match status" value="1"/>
</dbReference>
<organism evidence="5 6">
    <name type="scientific">Pseudolactococcus chungangensis</name>
    <dbReference type="NCBI Taxonomy" id="451457"/>
    <lineage>
        <taxon>Bacteria</taxon>
        <taxon>Bacillati</taxon>
        <taxon>Bacillota</taxon>
        <taxon>Bacilli</taxon>
        <taxon>Lactobacillales</taxon>
        <taxon>Streptococcaceae</taxon>
        <taxon>Pseudolactococcus</taxon>
    </lineage>
</organism>
<keyword evidence="1" id="KW-0805">Transcription regulation</keyword>
<dbReference type="GO" id="GO:0003677">
    <property type="term" value="F:DNA binding"/>
    <property type="evidence" value="ECO:0007669"/>
    <property type="project" value="UniProtKB-KW"/>
</dbReference>
<gene>
    <name evidence="5" type="ORF">GX453_00210</name>
</gene>
<dbReference type="SUPFAM" id="SSF47413">
    <property type="entry name" value="lambda repressor-like DNA-binding domains"/>
    <property type="match status" value="1"/>
</dbReference>
<dbReference type="Gene3D" id="1.10.260.40">
    <property type="entry name" value="lambda repressor-like DNA-binding domains"/>
    <property type="match status" value="1"/>
</dbReference>
<dbReference type="InterPro" id="IPR010982">
    <property type="entry name" value="Lambda_DNA-bd_dom_sf"/>
</dbReference>
<dbReference type="CDD" id="cd06529">
    <property type="entry name" value="S24_LexA-like"/>
    <property type="match status" value="1"/>
</dbReference>
<sequence length="262" mass="30344">MPIVLFWERCYNVSILKKGAKKLRTNEEIVNILKKEKDKKGLSISELARRVNMAKSAVSRYFNYTREFPLNRADDFARVLNITPEYLLGVNENKKDDSATKKILDNVFSKLETNRQEKVVSYAKSELDEQNKENLVQLFSYNVKEKLSAGTGYGYFDDGNYDTVYYDEEYDYDFASWIFGDSMLPDYPNGDVALIKACPFEYDGCVYAVDWDGQSYIKKVYKEEKGLRLVSTNEKYSDKFAPYSEEPRIIGKVVASFTPLEK</sequence>
<name>A0A847J0F8_9LACT</name>
<keyword evidence="3" id="KW-0804">Transcription</keyword>
<dbReference type="Proteomes" id="UP000559962">
    <property type="component" value="Unassembled WGS sequence"/>
</dbReference>
<evidence type="ECO:0000259" key="4">
    <source>
        <dbReference type="PROSITE" id="PS50943"/>
    </source>
</evidence>
<dbReference type="InterPro" id="IPR039418">
    <property type="entry name" value="LexA-like"/>
</dbReference>
<protein>
    <submittedName>
        <fullName evidence="5">Helix-turn-helix domain-containing protein</fullName>
    </submittedName>
</protein>
<evidence type="ECO:0000256" key="1">
    <source>
        <dbReference type="ARBA" id="ARBA00023015"/>
    </source>
</evidence>
<dbReference type="SUPFAM" id="SSF51306">
    <property type="entry name" value="LexA/Signal peptidase"/>
    <property type="match status" value="1"/>
</dbReference>
<keyword evidence="2" id="KW-0238">DNA-binding</keyword>
<accession>A0A847J0F8</accession>
<evidence type="ECO:0000256" key="2">
    <source>
        <dbReference type="ARBA" id="ARBA00023125"/>
    </source>
</evidence>
<dbReference type="PANTHER" id="PTHR40661:SF1">
    <property type="entry name" value="HTH CRO_C1-TYPE DOMAIN-CONTAINING PROTEIN"/>
    <property type="match status" value="1"/>
</dbReference>
<evidence type="ECO:0000313" key="6">
    <source>
        <dbReference type="Proteomes" id="UP000559962"/>
    </source>
</evidence>
<reference evidence="5 6" key="1">
    <citation type="journal article" date="2020" name="Biotechnol. Biofuels">
        <title>New insights from the biogas microbiome by comprehensive genome-resolved metagenomics of nearly 1600 species originating from multiple anaerobic digesters.</title>
        <authorList>
            <person name="Campanaro S."/>
            <person name="Treu L."/>
            <person name="Rodriguez-R L.M."/>
            <person name="Kovalovszki A."/>
            <person name="Ziels R.M."/>
            <person name="Maus I."/>
            <person name="Zhu X."/>
            <person name="Kougias P.G."/>
            <person name="Basile A."/>
            <person name="Luo G."/>
            <person name="Schluter A."/>
            <person name="Konstantinidis K.T."/>
            <person name="Angelidaki I."/>
        </authorList>
    </citation>
    <scope>NUCLEOTIDE SEQUENCE [LARGE SCALE GENOMIC DNA]</scope>
    <source>
        <strain evidence="5">AS27yjCOA_61</strain>
    </source>
</reference>